<feature type="region of interest" description="Disordered" evidence="1">
    <location>
        <begin position="42"/>
        <end position="61"/>
    </location>
</feature>
<feature type="chain" id="PRO_5039059056" evidence="2">
    <location>
        <begin position="39"/>
        <end position="148"/>
    </location>
</feature>
<keyword evidence="4" id="KW-1185">Reference proteome</keyword>
<gene>
    <name evidence="3" type="ORF">FHX37_0177</name>
</gene>
<dbReference type="EMBL" id="VFQC01000001">
    <property type="protein sequence ID" value="TQN30305.1"/>
    <property type="molecule type" value="Genomic_DNA"/>
</dbReference>
<comment type="caution">
    <text evidence="3">The sequence shown here is derived from an EMBL/GenBank/DDBJ whole genome shotgun (WGS) entry which is preliminary data.</text>
</comment>
<dbReference type="RefSeq" id="WP_141921577.1">
    <property type="nucleotide sequence ID" value="NZ_VFQC01000001.1"/>
</dbReference>
<evidence type="ECO:0000256" key="1">
    <source>
        <dbReference type="SAM" id="MobiDB-lite"/>
    </source>
</evidence>
<keyword evidence="2" id="KW-0732">Signal</keyword>
<protein>
    <submittedName>
        <fullName evidence="3">Uncharacterized protein</fullName>
    </submittedName>
</protein>
<reference evidence="3 4" key="1">
    <citation type="submission" date="2019-06" db="EMBL/GenBank/DDBJ databases">
        <title>Sequencing the genomes of 1000 actinobacteria strains.</title>
        <authorList>
            <person name="Klenk H.-P."/>
        </authorList>
    </citation>
    <scope>NUCLEOTIDE SEQUENCE [LARGE SCALE GENOMIC DNA]</scope>
    <source>
        <strain evidence="3 4">DSM 45015</strain>
    </source>
</reference>
<organism evidence="3 4">
    <name type="scientific">Haloactinospora alba</name>
    <dbReference type="NCBI Taxonomy" id="405555"/>
    <lineage>
        <taxon>Bacteria</taxon>
        <taxon>Bacillati</taxon>
        <taxon>Actinomycetota</taxon>
        <taxon>Actinomycetes</taxon>
        <taxon>Streptosporangiales</taxon>
        <taxon>Nocardiopsidaceae</taxon>
        <taxon>Haloactinospora</taxon>
    </lineage>
</organism>
<feature type="signal peptide" evidence="2">
    <location>
        <begin position="1"/>
        <end position="38"/>
    </location>
</feature>
<proteinExistence type="predicted"/>
<sequence length="148" mass="14938">MAPRRYRSGAVVNGQRTKATATASRALVLLLAAAAVLAGAPVPHPPGAQSDAHHRPDRTVAAAAPLPPPVAYTRHDPGTATAAVPPGGGDQRPAARDLPEGYAPAHGLLPHRAGPWVRVPLPQAAGASPTPVAPGLPLGRDPPPTVRV</sequence>
<feature type="region of interest" description="Disordered" evidence="1">
    <location>
        <begin position="67"/>
        <end position="148"/>
    </location>
</feature>
<evidence type="ECO:0000313" key="3">
    <source>
        <dbReference type="EMBL" id="TQN30305.1"/>
    </source>
</evidence>
<dbReference type="AlphaFoldDB" id="A0A543NEQ1"/>
<dbReference type="Proteomes" id="UP000317422">
    <property type="component" value="Unassembled WGS sequence"/>
</dbReference>
<name>A0A543NEQ1_9ACTN</name>
<accession>A0A543NEQ1</accession>
<evidence type="ECO:0000256" key="2">
    <source>
        <dbReference type="SAM" id="SignalP"/>
    </source>
</evidence>
<evidence type="ECO:0000313" key="4">
    <source>
        <dbReference type="Proteomes" id="UP000317422"/>
    </source>
</evidence>